<gene>
    <name evidence="2" type="ORF">DMP05_03725</name>
</gene>
<feature type="coiled-coil region" evidence="1">
    <location>
        <begin position="90"/>
        <end position="138"/>
    </location>
</feature>
<keyword evidence="3" id="KW-1185">Reference proteome</keyword>
<sequence length="159" mass="18246">MKQPSENMQRMYAAKREKTLALIQGAIDEIEEDHRIVTKKELMALTGLSSGTFSQQHVKELLAKNRVCQFKPTGKVSQEGRRELNKDAEITRLSRELQRAQSRLQDLDIALDKSRKQSRKLKEENAELQQQLLLLRGKYQQLLEYLEVLGSDLSGIPLA</sequence>
<organism evidence="2 3">
    <name type="scientific">Slackia isoflavoniconvertens</name>
    <dbReference type="NCBI Taxonomy" id="572010"/>
    <lineage>
        <taxon>Bacteria</taxon>
        <taxon>Bacillati</taxon>
        <taxon>Actinomycetota</taxon>
        <taxon>Coriobacteriia</taxon>
        <taxon>Eggerthellales</taxon>
        <taxon>Eggerthellaceae</taxon>
        <taxon>Slackia</taxon>
    </lineage>
</organism>
<protein>
    <submittedName>
        <fullName evidence="2">Uncharacterized protein</fullName>
    </submittedName>
</protein>
<reference evidence="3" key="1">
    <citation type="submission" date="2018-05" db="EMBL/GenBank/DDBJ databases">
        <title>Genome Sequencing of selected type strains of the family Eggerthellaceae.</title>
        <authorList>
            <person name="Danylec N."/>
            <person name="Stoll D.A."/>
            <person name="Doetsch A."/>
            <person name="Huch M."/>
        </authorList>
    </citation>
    <scope>NUCLEOTIDE SEQUENCE [LARGE SCALE GENOMIC DNA]</scope>
    <source>
        <strain evidence="3">DSM 22006</strain>
    </source>
</reference>
<proteinExistence type="predicted"/>
<dbReference type="Proteomes" id="UP000271472">
    <property type="component" value="Unassembled WGS sequence"/>
</dbReference>
<accession>A0A3N0IFF9</accession>
<dbReference type="AlphaFoldDB" id="A0A3N0IFF9"/>
<dbReference type="EMBL" id="QIBZ01000005">
    <property type="protein sequence ID" value="RNM35799.1"/>
    <property type="molecule type" value="Genomic_DNA"/>
</dbReference>
<comment type="caution">
    <text evidence="2">The sequence shown here is derived from an EMBL/GenBank/DDBJ whole genome shotgun (WGS) entry which is preliminary data.</text>
</comment>
<keyword evidence="1" id="KW-0175">Coiled coil</keyword>
<dbReference type="GeneID" id="98662353"/>
<evidence type="ECO:0000313" key="3">
    <source>
        <dbReference type="Proteomes" id="UP000271472"/>
    </source>
</evidence>
<evidence type="ECO:0000313" key="2">
    <source>
        <dbReference type="EMBL" id="RNM35799.1"/>
    </source>
</evidence>
<name>A0A3N0IFF9_9ACTN</name>
<dbReference type="RefSeq" id="WP_123219222.1">
    <property type="nucleotide sequence ID" value="NZ_JACHYQ010000001.1"/>
</dbReference>
<evidence type="ECO:0000256" key="1">
    <source>
        <dbReference type="SAM" id="Coils"/>
    </source>
</evidence>